<dbReference type="PROSITE" id="PS00630">
    <property type="entry name" value="IMP_2"/>
    <property type="match status" value="1"/>
</dbReference>
<keyword evidence="2 4" id="KW-0479">Metal-binding</keyword>
<feature type="binding site" evidence="4">
    <location>
        <position position="211"/>
    </location>
    <ligand>
        <name>Mg(2+)</name>
        <dbReference type="ChEBI" id="CHEBI:18420"/>
        <label>1</label>
        <note>catalytic</note>
    </ligand>
</feature>
<evidence type="ECO:0000313" key="6">
    <source>
        <dbReference type="Proteomes" id="UP000052022"/>
    </source>
</evidence>
<accession>A0A0P1GD28</accession>
<keyword evidence="5" id="KW-0378">Hydrolase</keyword>
<dbReference type="GO" id="GO:0008934">
    <property type="term" value="F:inositol monophosphate 1-phosphatase activity"/>
    <property type="evidence" value="ECO:0007669"/>
    <property type="project" value="TreeGrafter"/>
</dbReference>
<feature type="binding site" evidence="4">
    <location>
        <position position="91"/>
    </location>
    <ligand>
        <name>Mg(2+)</name>
        <dbReference type="ChEBI" id="CHEBI:18420"/>
        <label>1</label>
        <note>catalytic</note>
    </ligand>
</feature>
<dbReference type="PANTHER" id="PTHR20854">
    <property type="entry name" value="INOSITOL MONOPHOSPHATASE"/>
    <property type="match status" value="1"/>
</dbReference>
<dbReference type="Pfam" id="PF00459">
    <property type="entry name" value="Inositol_P"/>
    <property type="match status" value="1"/>
</dbReference>
<reference evidence="5 6" key="1">
    <citation type="submission" date="2015-09" db="EMBL/GenBank/DDBJ databases">
        <authorList>
            <consortium name="Swine Surveillance"/>
        </authorList>
    </citation>
    <scope>NUCLEOTIDE SEQUENCE [LARGE SCALE GENOMIC DNA]</scope>
    <source>
        <strain evidence="5 6">CECT 7557</strain>
    </source>
</reference>
<dbReference type="GO" id="GO:0007165">
    <property type="term" value="P:signal transduction"/>
    <property type="evidence" value="ECO:0007669"/>
    <property type="project" value="TreeGrafter"/>
</dbReference>
<dbReference type="GO" id="GO:0006020">
    <property type="term" value="P:inositol metabolic process"/>
    <property type="evidence" value="ECO:0007669"/>
    <property type="project" value="TreeGrafter"/>
</dbReference>
<feature type="binding site" evidence="4">
    <location>
        <position position="92"/>
    </location>
    <ligand>
        <name>Mg(2+)</name>
        <dbReference type="ChEBI" id="CHEBI:18420"/>
        <label>1</label>
        <note>catalytic</note>
    </ligand>
</feature>
<sequence>MPATEYTNDLALLTEAALAAGEVACQFTGPEAQRWDKPDGAGPVTEADLAVNRLLEDRLQAARPEYGWLSEESEDGTERLSRERVFVVDPIDGTRSFAEGSHTWAHSIAVVENGAPVAAVVYLPKRDLLFTASRGAGASLNGTAIQISRTQEIDRAHVLSAKPAMAPTHWKDGQVPGFQRSHRPSLAYRLSRVADGSYDAMLTLRPTWEWDIAAGVLILSEAGGHYRDRAGERLRFNSPSAQQNGLLAGSEALCEALLTRLAGTATPS</sequence>
<evidence type="ECO:0000256" key="3">
    <source>
        <dbReference type="ARBA" id="ARBA00022842"/>
    </source>
</evidence>
<dbReference type="InterPro" id="IPR000760">
    <property type="entry name" value="Inositol_monophosphatase-like"/>
</dbReference>
<name>A0A0P1GD28_9RHOB</name>
<feature type="binding site" evidence="4">
    <location>
        <position position="71"/>
    </location>
    <ligand>
        <name>Mg(2+)</name>
        <dbReference type="ChEBI" id="CHEBI:18420"/>
        <label>1</label>
        <note>catalytic</note>
    </ligand>
</feature>
<protein>
    <submittedName>
        <fullName evidence="5">Inositol-1-monophosphatase</fullName>
        <ecNumber evidence="5">3.1.3.25</ecNumber>
    </submittedName>
</protein>
<comment type="cofactor">
    <cofactor evidence="4">
        <name>Mg(2+)</name>
        <dbReference type="ChEBI" id="CHEBI:18420"/>
    </cofactor>
</comment>
<dbReference type="AlphaFoldDB" id="A0A0P1GD28"/>
<keyword evidence="3 4" id="KW-0460">Magnesium</keyword>
<evidence type="ECO:0000313" key="5">
    <source>
        <dbReference type="EMBL" id="CUH79363.1"/>
    </source>
</evidence>
<organism evidence="5 6">
    <name type="scientific">Tritonibacter multivorans</name>
    <dbReference type="NCBI Taxonomy" id="928856"/>
    <lineage>
        <taxon>Bacteria</taxon>
        <taxon>Pseudomonadati</taxon>
        <taxon>Pseudomonadota</taxon>
        <taxon>Alphaproteobacteria</taxon>
        <taxon>Rhodobacterales</taxon>
        <taxon>Paracoccaceae</taxon>
        <taxon>Tritonibacter</taxon>
    </lineage>
</organism>
<dbReference type="GO" id="GO:0046854">
    <property type="term" value="P:phosphatidylinositol phosphate biosynthetic process"/>
    <property type="evidence" value="ECO:0007669"/>
    <property type="project" value="InterPro"/>
</dbReference>
<dbReference type="CDD" id="cd01638">
    <property type="entry name" value="CysQ"/>
    <property type="match status" value="1"/>
</dbReference>
<dbReference type="Gene3D" id="3.30.540.10">
    <property type="entry name" value="Fructose-1,6-Bisphosphatase, subunit A, domain 1"/>
    <property type="match status" value="1"/>
</dbReference>
<proteinExistence type="inferred from homology"/>
<dbReference type="GO" id="GO:0046872">
    <property type="term" value="F:metal ion binding"/>
    <property type="evidence" value="ECO:0007669"/>
    <property type="project" value="UniProtKB-KW"/>
</dbReference>
<dbReference type="PANTHER" id="PTHR20854:SF4">
    <property type="entry name" value="INOSITOL-1-MONOPHOSPHATASE-RELATED"/>
    <property type="match status" value="1"/>
</dbReference>
<dbReference type="Gene3D" id="3.40.190.80">
    <property type="match status" value="1"/>
</dbReference>
<dbReference type="OrthoDB" id="9785695at2"/>
<dbReference type="EMBL" id="CYSD01000037">
    <property type="protein sequence ID" value="CUH79363.1"/>
    <property type="molecule type" value="Genomic_DNA"/>
</dbReference>
<dbReference type="InterPro" id="IPR020550">
    <property type="entry name" value="Inositol_monophosphatase_CS"/>
</dbReference>
<evidence type="ECO:0000256" key="2">
    <source>
        <dbReference type="ARBA" id="ARBA00022723"/>
    </source>
</evidence>
<gene>
    <name evidence="5" type="primary">suhB_2</name>
    <name evidence="5" type="ORF">TRM7557_02358</name>
</gene>
<dbReference type="SUPFAM" id="SSF56655">
    <property type="entry name" value="Carbohydrate phosphatase"/>
    <property type="match status" value="1"/>
</dbReference>
<dbReference type="PRINTS" id="PR00377">
    <property type="entry name" value="IMPHPHTASES"/>
</dbReference>
<evidence type="ECO:0000256" key="1">
    <source>
        <dbReference type="ARBA" id="ARBA00009759"/>
    </source>
</evidence>
<dbReference type="RefSeq" id="WP_058290397.1">
    <property type="nucleotide sequence ID" value="NZ_CYSD01000037.1"/>
</dbReference>
<dbReference type="Proteomes" id="UP000052022">
    <property type="component" value="Unassembled WGS sequence"/>
</dbReference>
<dbReference type="EC" id="3.1.3.25" evidence="5"/>
<comment type="similarity">
    <text evidence="1">Belongs to the inositol monophosphatase superfamily.</text>
</comment>
<keyword evidence="6" id="KW-1185">Reference proteome</keyword>
<evidence type="ECO:0000256" key="4">
    <source>
        <dbReference type="PIRSR" id="PIRSR600760-2"/>
    </source>
</evidence>
<dbReference type="STRING" id="928856.SAMN04488049_101360"/>
<feature type="binding site" evidence="4">
    <location>
        <position position="89"/>
    </location>
    <ligand>
        <name>Mg(2+)</name>
        <dbReference type="ChEBI" id="CHEBI:18420"/>
        <label>1</label>
        <note>catalytic</note>
    </ligand>
</feature>